<sequence length="122" mass="14200">MRDKRSENQSWVQNHSAEEIQAEDQNEALLINVERQRTNFPAPAVEKQWEDLDSKIVQNLSLIVGNTTLEQNLSLLVKSSTKLVSTPLETSQRSTRSSRRQLKMDNLRKQKRNLKKQMKQLV</sequence>
<dbReference type="EMBL" id="BMAT01004530">
    <property type="protein sequence ID" value="GFR75124.1"/>
    <property type="molecule type" value="Genomic_DNA"/>
</dbReference>
<keyword evidence="3" id="KW-1185">Reference proteome</keyword>
<evidence type="ECO:0000256" key="1">
    <source>
        <dbReference type="SAM" id="MobiDB-lite"/>
    </source>
</evidence>
<keyword evidence="2" id="KW-0808">Transferase</keyword>
<evidence type="ECO:0000313" key="3">
    <source>
        <dbReference type="Proteomes" id="UP000762676"/>
    </source>
</evidence>
<dbReference type="Proteomes" id="UP000762676">
    <property type="component" value="Unassembled WGS sequence"/>
</dbReference>
<feature type="compositionally biased region" description="Low complexity" evidence="1">
    <location>
        <begin position="84"/>
        <end position="95"/>
    </location>
</feature>
<reference evidence="2 3" key="1">
    <citation type="journal article" date="2021" name="Elife">
        <title>Chloroplast acquisition without the gene transfer in kleptoplastic sea slugs, Plakobranchus ocellatus.</title>
        <authorList>
            <person name="Maeda T."/>
            <person name="Takahashi S."/>
            <person name="Yoshida T."/>
            <person name="Shimamura S."/>
            <person name="Takaki Y."/>
            <person name="Nagai Y."/>
            <person name="Toyoda A."/>
            <person name="Suzuki Y."/>
            <person name="Arimoto A."/>
            <person name="Ishii H."/>
            <person name="Satoh N."/>
            <person name="Nishiyama T."/>
            <person name="Hasebe M."/>
            <person name="Maruyama T."/>
            <person name="Minagawa J."/>
            <person name="Obokata J."/>
            <person name="Shigenobu S."/>
        </authorList>
    </citation>
    <scope>NUCLEOTIDE SEQUENCE [LARGE SCALE GENOMIC DNA]</scope>
</reference>
<name>A0AAV4FPS9_9GAST</name>
<keyword evidence="2" id="KW-0548">Nucleotidyltransferase</keyword>
<organism evidence="2 3">
    <name type="scientific">Elysia marginata</name>
    <dbReference type="NCBI Taxonomy" id="1093978"/>
    <lineage>
        <taxon>Eukaryota</taxon>
        <taxon>Metazoa</taxon>
        <taxon>Spiralia</taxon>
        <taxon>Lophotrochozoa</taxon>
        <taxon>Mollusca</taxon>
        <taxon>Gastropoda</taxon>
        <taxon>Heterobranchia</taxon>
        <taxon>Euthyneura</taxon>
        <taxon>Panpulmonata</taxon>
        <taxon>Sacoglossa</taxon>
        <taxon>Placobranchoidea</taxon>
        <taxon>Plakobranchidae</taxon>
        <taxon>Elysia</taxon>
    </lineage>
</organism>
<keyword evidence="2" id="KW-0695">RNA-directed DNA polymerase</keyword>
<evidence type="ECO:0000313" key="2">
    <source>
        <dbReference type="EMBL" id="GFR75124.1"/>
    </source>
</evidence>
<protein>
    <submittedName>
        <fullName evidence="2">Reverse transcriptase</fullName>
    </submittedName>
</protein>
<dbReference type="GO" id="GO:0003964">
    <property type="term" value="F:RNA-directed DNA polymerase activity"/>
    <property type="evidence" value="ECO:0007669"/>
    <property type="project" value="UniProtKB-KW"/>
</dbReference>
<feature type="region of interest" description="Disordered" evidence="1">
    <location>
        <begin position="84"/>
        <end position="106"/>
    </location>
</feature>
<accession>A0AAV4FPS9</accession>
<comment type="caution">
    <text evidence="2">The sequence shown here is derived from an EMBL/GenBank/DDBJ whole genome shotgun (WGS) entry which is preliminary data.</text>
</comment>
<dbReference type="AlphaFoldDB" id="A0AAV4FPS9"/>
<gene>
    <name evidence="2" type="ORF">ElyMa_002179300</name>
</gene>
<proteinExistence type="predicted"/>